<dbReference type="PANTHER" id="PTHR23026">
    <property type="entry name" value="NADPH NITROREDUCTASE"/>
    <property type="match status" value="1"/>
</dbReference>
<keyword evidence="7" id="KW-0520">NAD</keyword>
<feature type="domain" description="Nitroreductase" evidence="8">
    <location>
        <begin position="25"/>
        <end position="211"/>
    </location>
</feature>
<evidence type="ECO:0000256" key="2">
    <source>
        <dbReference type="ARBA" id="ARBA00007118"/>
    </source>
</evidence>
<dbReference type="CDD" id="cd02149">
    <property type="entry name" value="NfsB-like"/>
    <property type="match status" value="1"/>
</dbReference>
<comment type="similarity">
    <text evidence="2">Belongs to the nitroreductase family.</text>
</comment>
<dbReference type="InterPro" id="IPR000415">
    <property type="entry name" value="Nitroreductase-like"/>
</dbReference>
<keyword evidence="5" id="KW-0521">NADP</keyword>
<sequence>MKRGSFMTNIKQNTKQKIIEAFNFRHACKEFDPMKKISEDDFKFILETGRLSPSSFGYEPWKFIVVQNKELREKLLPYSWGAGGQLSTASHFVIVLSRNIKDMHYDAEYIQHMMKDIIGLPEEAQQMRYEFFKKFQESDFKLLDSEHAVFDWSSKQSYIALANMMTSAAQIGIDSCPMEGFDKEKVDSLLRQEGILKDDNLEVSVMVAFGYRKGEPKFNKTRQTMDTIVEWI</sequence>
<accession>C2XWD9</accession>
<dbReference type="InterPro" id="IPR050627">
    <property type="entry name" value="Nitroreductase/BluB"/>
</dbReference>
<gene>
    <name evidence="9" type="ORF">bcere0026_30150</name>
</gene>
<keyword evidence="3" id="KW-0285">Flavoprotein</keyword>
<keyword evidence="4" id="KW-0288">FMN</keyword>
<name>C2XWD9_BACMY</name>
<dbReference type="EMBL" id="ACMP01000083">
    <property type="protein sequence ID" value="EEL70200.1"/>
    <property type="molecule type" value="Genomic_DNA"/>
</dbReference>
<evidence type="ECO:0000256" key="4">
    <source>
        <dbReference type="ARBA" id="ARBA00022643"/>
    </source>
</evidence>
<dbReference type="InterPro" id="IPR033878">
    <property type="entry name" value="NfsB-like"/>
</dbReference>
<evidence type="ECO:0000313" key="9">
    <source>
        <dbReference type="EMBL" id="EEL70200.1"/>
    </source>
</evidence>
<dbReference type="PANTHER" id="PTHR23026:SF125">
    <property type="entry name" value="OXYGEN-INSENSITIVE NAD(P)H NITROREDUCTASE"/>
    <property type="match status" value="1"/>
</dbReference>
<dbReference type="Proteomes" id="UP000001753">
    <property type="component" value="Chromosome"/>
</dbReference>
<protein>
    <recommendedName>
        <fullName evidence="8">Nitroreductase domain-containing protein</fullName>
    </recommendedName>
</protein>
<dbReference type="GO" id="GO:0005829">
    <property type="term" value="C:cytosol"/>
    <property type="evidence" value="ECO:0007669"/>
    <property type="project" value="TreeGrafter"/>
</dbReference>
<reference evidence="9" key="1">
    <citation type="journal article" date="2012" name="Genome Res.">
        <title>Genomic characterization of the Bacillus cereus sensu lato species: Backdrop to the evolution of Bacillus anthracis.</title>
        <authorList>
            <person name="Zwick M.E."/>
            <person name="Joseph S.J."/>
            <person name="Didelot X."/>
            <person name="Chen P.E."/>
            <person name="Bishop-Lilly K.A."/>
            <person name="Stewart A.C."/>
            <person name="Willner K."/>
            <person name="Nolan N."/>
            <person name="Lentz S."/>
            <person name="Thomason M.K."/>
            <person name="Sozhamannan S."/>
            <person name="Mateczun A.J."/>
            <person name="Du L."/>
            <person name="Read T.D."/>
        </authorList>
    </citation>
    <scope>NUCLEOTIDE SEQUENCE [LARGE SCALE GENOMIC DNA]</scope>
    <source>
        <strain evidence="9">AH603</strain>
    </source>
</reference>
<evidence type="ECO:0000256" key="3">
    <source>
        <dbReference type="ARBA" id="ARBA00022630"/>
    </source>
</evidence>
<dbReference type="AlphaFoldDB" id="C2XWD9"/>
<evidence type="ECO:0000256" key="1">
    <source>
        <dbReference type="ARBA" id="ARBA00001917"/>
    </source>
</evidence>
<keyword evidence="6" id="KW-0560">Oxidoreductase</keyword>
<dbReference type="FunFam" id="3.40.109.10:FF:000008">
    <property type="entry name" value="Putative NAD(P)H nitroreductase"/>
    <property type="match status" value="1"/>
</dbReference>
<evidence type="ECO:0000259" key="8">
    <source>
        <dbReference type="Pfam" id="PF00881"/>
    </source>
</evidence>
<evidence type="ECO:0000256" key="6">
    <source>
        <dbReference type="ARBA" id="ARBA00023002"/>
    </source>
</evidence>
<dbReference type="Pfam" id="PF00881">
    <property type="entry name" value="Nitroreductase"/>
    <property type="match status" value="1"/>
</dbReference>
<dbReference type="SUPFAM" id="SSF55469">
    <property type="entry name" value="FMN-dependent nitroreductase-like"/>
    <property type="match status" value="1"/>
</dbReference>
<organism evidence="9">
    <name type="scientific">Bacillus mycoides</name>
    <dbReference type="NCBI Taxonomy" id="1405"/>
    <lineage>
        <taxon>Bacteria</taxon>
        <taxon>Bacillati</taxon>
        <taxon>Bacillota</taxon>
        <taxon>Bacilli</taxon>
        <taxon>Bacillales</taxon>
        <taxon>Bacillaceae</taxon>
        <taxon>Bacillus</taxon>
        <taxon>Bacillus cereus group</taxon>
    </lineage>
</organism>
<dbReference type="GO" id="GO:0046857">
    <property type="term" value="F:oxidoreductase activity, acting on other nitrogenous compounds as donors, with NAD or NADP as acceptor"/>
    <property type="evidence" value="ECO:0007669"/>
    <property type="project" value="TreeGrafter"/>
</dbReference>
<evidence type="ECO:0000256" key="7">
    <source>
        <dbReference type="ARBA" id="ARBA00023027"/>
    </source>
</evidence>
<dbReference type="GO" id="GO:0046256">
    <property type="term" value="P:2,4,6-trinitrotoluene catabolic process"/>
    <property type="evidence" value="ECO:0007669"/>
    <property type="project" value="TreeGrafter"/>
</dbReference>
<comment type="cofactor">
    <cofactor evidence="1">
        <name>FMN</name>
        <dbReference type="ChEBI" id="CHEBI:58210"/>
    </cofactor>
</comment>
<evidence type="ECO:0000256" key="5">
    <source>
        <dbReference type="ARBA" id="ARBA00022857"/>
    </source>
</evidence>
<dbReference type="InterPro" id="IPR029479">
    <property type="entry name" value="Nitroreductase"/>
</dbReference>
<dbReference type="Gene3D" id="3.40.109.10">
    <property type="entry name" value="NADH Oxidase"/>
    <property type="match status" value="1"/>
</dbReference>
<comment type="caution">
    <text evidence="9">The sequence shown here is derived from an EMBL/GenBank/DDBJ whole genome shotgun (WGS) entry which is preliminary data.</text>
</comment>
<dbReference type="HOGENOM" id="CLU_070764_4_1_9"/>
<proteinExistence type="inferred from homology"/>